<sequence>MLVRMILYSFQDCIRLFQRVLGGIKFILKCNRAVMRSTVMLTIQRTIKLQPRMSELSKRPMT</sequence>
<dbReference type="AlphaFoldDB" id="A0A2P8FQM3"/>
<accession>A0A2P8FQM3</accession>
<keyword evidence="2" id="KW-1185">Reference proteome</keyword>
<evidence type="ECO:0000313" key="2">
    <source>
        <dbReference type="Proteomes" id="UP000241964"/>
    </source>
</evidence>
<name>A0A2P8FQM3_9BACT</name>
<gene>
    <name evidence="1" type="ORF">CLV60_115194</name>
</gene>
<dbReference type="EMBL" id="PYAS01000015">
    <property type="protein sequence ID" value="PSL23997.1"/>
    <property type="molecule type" value="Genomic_DNA"/>
</dbReference>
<organism evidence="1 2">
    <name type="scientific">Dyadobacter jiangsuensis</name>
    <dbReference type="NCBI Taxonomy" id="1591085"/>
    <lineage>
        <taxon>Bacteria</taxon>
        <taxon>Pseudomonadati</taxon>
        <taxon>Bacteroidota</taxon>
        <taxon>Cytophagia</taxon>
        <taxon>Cytophagales</taxon>
        <taxon>Spirosomataceae</taxon>
        <taxon>Dyadobacter</taxon>
    </lineage>
</organism>
<reference evidence="1 2" key="1">
    <citation type="submission" date="2018-03" db="EMBL/GenBank/DDBJ databases">
        <title>Genomic Encyclopedia of Archaeal and Bacterial Type Strains, Phase II (KMG-II): from individual species to whole genera.</title>
        <authorList>
            <person name="Goeker M."/>
        </authorList>
    </citation>
    <scope>NUCLEOTIDE SEQUENCE [LARGE SCALE GENOMIC DNA]</scope>
    <source>
        <strain evidence="1 2">DSM 29057</strain>
    </source>
</reference>
<evidence type="ECO:0000313" key="1">
    <source>
        <dbReference type="EMBL" id="PSL23997.1"/>
    </source>
</evidence>
<comment type="caution">
    <text evidence="1">The sequence shown here is derived from an EMBL/GenBank/DDBJ whole genome shotgun (WGS) entry which is preliminary data.</text>
</comment>
<proteinExistence type="predicted"/>
<dbReference type="Proteomes" id="UP000241964">
    <property type="component" value="Unassembled WGS sequence"/>
</dbReference>
<protein>
    <submittedName>
        <fullName evidence="1">Uncharacterized protein</fullName>
    </submittedName>
</protein>